<evidence type="ECO:0000313" key="4">
    <source>
        <dbReference type="Proteomes" id="UP000752696"/>
    </source>
</evidence>
<evidence type="ECO:0008006" key="5">
    <source>
        <dbReference type="Google" id="ProtNLM"/>
    </source>
</evidence>
<dbReference type="Gene3D" id="1.20.1250.20">
    <property type="entry name" value="MFS general substrate transporter like domains"/>
    <property type="match status" value="1"/>
</dbReference>
<feature type="transmembrane region" description="Helical" evidence="2">
    <location>
        <begin position="157"/>
        <end position="177"/>
    </location>
</feature>
<feature type="non-terminal residue" evidence="3">
    <location>
        <position position="347"/>
    </location>
</feature>
<keyword evidence="4" id="KW-1185">Reference proteome</keyword>
<evidence type="ECO:0000313" key="3">
    <source>
        <dbReference type="EMBL" id="CAD1474977.1"/>
    </source>
</evidence>
<sequence length="347" mass="37850">MTIAENAAESKRNSMVVPNANDVVLDRHPLTEEPQRGPEETSNSSTEDNPLLVADRKNSSVKIDMSITKSKKTDKEEDNQLSMVTVRKNVDDRDAIVPPDGGLRAWMIMIGSFVINGVLFSVINTYSLIYIELQKSLLESGETAASSKAETVESGRAFVSALVGSLTIGTTFFLSPISGILTDKIGIQMTTFLGGAVASSGMLLSSLFSSQVSLLYLTYGVMYGLGASLAYTPSLAILGHYFKRYLGLVNGIVTAGSSIFTTLMPYLMQAILRRFGLDGMLRFLAMLTAIIMACAILFKPIPLTPVSQQRLKSKSSFKTCLKQVINVSIWRRKRYVVWASSIPLALF</sequence>
<dbReference type="InterPro" id="IPR036259">
    <property type="entry name" value="MFS_trans_sf"/>
</dbReference>
<dbReference type="InterPro" id="IPR011701">
    <property type="entry name" value="MFS"/>
</dbReference>
<gene>
    <name evidence="3" type="ORF">MHI_LOCUS507177</name>
</gene>
<dbReference type="GO" id="GO:0022857">
    <property type="term" value="F:transmembrane transporter activity"/>
    <property type="evidence" value="ECO:0007669"/>
    <property type="project" value="InterPro"/>
</dbReference>
<keyword evidence="2" id="KW-0472">Membrane</keyword>
<feature type="region of interest" description="Disordered" evidence="1">
    <location>
        <begin position="1"/>
        <end position="55"/>
    </location>
</feature>
<feature type="transmembrane region" description="Helical" evidence="2">
    <location>
        <begin position="189"/>
        <end position="208"/>
    </location>
</feature>
<evidence type="ECO:0000256" key="1">
    <source>
        <dbReference type="SAM" id="MobiDB-lite"/>
    </source>
</evidence>
<feature type="transmembrane region" description="Helical" evidence="2">
    <location>
        <begin position="245"/>
        <end position="268"/>
    </location>
</feature>
<proteinExistence type="predicted"/>
<dbReference type="Pfam" id="PF07690">
    <property type="entry name" value="MFS_1"/>
    <property type="match status" value="1"/>
</dbReference>
<feature type="compositionally biased region" description="Basic and acidic residues" evidence="1">
    <location>
        <begin position="24"/>
        <end position="39"/>
    </location>
</feature>
<keyword evidence="2" id="KW-0812">Transmembrane</keyword>
<comment type="caution">
    <text evidence="3">The sequence shown here is derived from an EMBL/GenBank/DDBJ whole genome shotgun (WGS) entry which is preliminary data.</text>
</comment>
<protein>
    <recommendedName>
        <fullName evidence="5">Major facilitator superfamily (MFS) profile domain-containing protein</fullName>
    </recommendedName>
</protein>
<dbReference type="InterPro" id="IPR050327">
    <property type="entry name" value="Proton-linked_MCT"/>
</dbReference>
<organism evidence="3 4">
    <name type="scientific">Heterotrigona itama</name>
    <dbReference type="NCBI Taxonomy" id="395501"/>
    <lineage>
        <taxon>Eukaryota</taxon>
        <taxon>Metazoa</taxon>
        <taxon>Ecdysozoa</taxon>
        <taxon>Arthropoda</taxon>
        <taxon>Hexapoda</taxon>
        <taxon>Insecta</taxon>
        <taxon>Pterygota</taxon>
        <taxon>Neoptera</taxon>
        <taxon>Endopterygota</taxon>
        <taxon>Hymenoptera</taxon>
        <taxon>Apocrita</taxon>
        <taxon>Aculeata</taxon>
        <taxon>Apoidea</taxon>
        <taxon>Anthophila</taxon>
        <taxon>Apidae</taxon>
        <taxon>Heterotrigona</taxon>
    </lineage>
</organism>
<evidence type="ECO:0000256" key="2">
    <source>
        <dbReference type="SAM" id="Phobius"/>
    </source>
</evidence>
<feature type="transmembrane region" description="Helical" evidence="2">
    <location>
        <begin position="280"/>
        <end position="298"/>
    </location>
</feature>
<dbReference type="OrthoDB" id="6499973at2759"/>
<dbReference type="SUPFAM" id="SSF103473">
    <property type="entry name" value="MFS general substrate transporter"/>
    <property type="match status" value="1"/>
</dbReference>
<dbReference type="PANTHER" id="PTHR11360">
    <property type="entry name" value="MONOCARBOXYLATE TRANSPORTER"/>
    <property type="match status" value="1"/>
</dbReference>
<accession>A0A6V7H5E0</accession>
<dbReference type="EMBL" id="CAJDYZ010008053">
    <property type="protein sequence ID" value="CAD1474977.1"/>
    <property type="molecule type" value="Genomic_DNA"/>
</dbReference>
<dbReference type="AlphaFoldDB" id="A0A6V7H5E0"/>
<reference evidence="3" key="1">
    <citation type="submission" date="2020-07" db="EMBL/GenBank/DDBJ databases">
        <authorList>
            <person name="Nazaruddin N."/>
        </authorList>
    </citation>
    <scope>NUCLEOTIDE SEQUENCE</scope>
</reference>
<dbReference type="PANTHER" id="PTHR11360:SF312">
    <property type="entry name" value="KARMOISIN, ISOFORM B"/>
    <property type="match status" value="1"/>
</dbReference>
<name>A0A6V7H5E0_9HYME</name>
<feature type="transmembrane region" description="Helical" evidence="2">
    <location>
        <begin position="106"/>
        <end position="131"/>
    </location>
</feature>
<feature type="transmembrane region" description="Helical" evidence="2">
    <location>
        <begin position="214"/>
        <end position="238"/>
    </location>
</feature>
<keyword evidence="2" id="KW-1133">Transmembrane helix</keyword>
<dbReference type="Proteomes" id="UP000752696">
    <property type="component" value="Unassembled WGS sequence"/>
</dbReference>